<sequence length="68" mass="7611">MWGHKDQPGDLEVGALRQSNREDAAAEKPRGQRCLALLHRMTSELKSKIPSGRNNCLDTLQAYYSPIS</sequence>
<dbReference type="AlphaFoldDB" id="G3HEW8"/>
<dbReference type="Proteomes" id="UP000001075">
    <property type="component" value="Unassembled WGS sequence"/>
</dbReference>
<evidence type="ECO:0000313" key="2">
    <source>
        <dbReference type="Proteomes" id="UP000001075"/>
    </source>
</evidence>
<reference evidence="2" key="1">
    <citation type="journal article" date="2011" name="Nat. Biotechnol.">
        <title>The genomic sequence of the Chinese hamster ovary (CHO)-K1 cell line.</title>
        <authorList>
            <person name="Xu X."/>
            <person name="Nagarajan H."/>
            <person name="Lewis N.E."/>
            <person name="Pan S."/>
            <person name="Cai Z."/>
            <person name="Liu X."/>
            <person name="Chen W."/>
            <person name="Xie M."/>
            <person name="Wang W."/>
            <person name="Hammond S."/>
            <person name="Andersen M.R."/>
            <person name="Neff N."/>
            <person name="Passarelli B."/>
            <person name="Koh W."/>
            <person name="Fan H.C."/>
            <person name="Wang J."/>
            <person name="Gui Y."/>
            <person name="Lee K.H."/>
            <person name="Betenbaugh M.J."/>
            <person name="Quake S.R."/>
            <person name="Famili I."/>
            <person name="Palsson B.O."/>
            <person name="Wang J."/>
        </authorList>
    </citation>
    <scope>NUCLEOTIDE SEQUENCE [LARGE SCALE GENOMIC DNA]</scope>
    <source>
        <strain evidence="2">CHO K1 cell line</strain>
    </source>
</reference>
<organism evidence="1 2">
    <name type="scientific">Cricetulus griseus</name>
    <name type="common">Chinese hamster</name>
    <name type="synonym">Cricetulus barabensis griseus</name>
    <dbReference type="NCBI Taxonomy" id="10029"/>
    <lineage>
        <taxon>Eukaryota</taxon>
        <taxon>Metazoa</taxon>
        <taxon>Chordata</taxon>
        <taxon>Craniata</taxon>
        <taxon>Vertebrata</taxon>
        <taxon>Euteleostomi</taxon>
        <taxon>Mammalia</taxon>
        <taxon>Eutheria</taxon>
        <taxon>Euarchontoglires</taxon>
        <taxon>Glires</taxon>
        <taxon>Rodentia</taxon>
        <taxon>Myomorpha</taxon>
        <taxon>Muroidea</taxon>
        <taxon>Cricetidae</taxon>
        <taxon>Cricetinae</taxon>
        <taxon>Cricetulus</taxon>
    </lineage>
</organism>
<proteinExistence type="predicted"/>
<protein>
    <submittedName>
        <fullName evidence="1">Uncharacterized protein</fullName>
    </submittedName>
</protein>
<evidence type="ECO:0000313" key="1">
    <source>
        <dbReference type="EMBL" id="EGV98739.1"/>
    </source>
</evidence>
<dbReference type="InParanoid" id="G3HEW8"/>
<gene>
    <name evidence="1" type="ORF">I79_009114</name>
</gene>
<name>G3HEW8_CRIGR</name>
<accession>G3HEW8</accession>
<dbReference type="EMBL" id="JH000322">
    <property type="protein sequence ID" value="EGV98739.1"/>
    <property type="molecule type" value="Genomic_DNA"/>
</dbReference>